<evidence type="ECO:0000256" key="3">
    <source>
        <dbReference type="ARBA" id="ARBA00022723"/>
    </source>
</evidence>
<dbReference type="GO" id="GO:0071566">
    <property type="term" value="F:UFM1 activating enzyme activity"/>
    <property type="evidence" value="ECO:0007669"/>
    <property type="project" value="TreeGrafter"/>
</dbReference>
<dbReference type="Proteomes" id="UP000270296">
    <property type="component" value="Unassembled WGS sequence"/>
</dbReference>
<dbReference type="PANTHER" id="PTHR10953:SF9">
    <property type="entry name" value="UBIQUITIN-LIKE MODIFIER-ACTIVATING ENZYME 5"/>
    <property type="match status" value="1"/>
</dbReference>
<keyword evidence="10" id="KW-1185">Reference proteome</keyword>
<keyword evidence="3" id="KW-0479">Metal-binding</keyword>
<name>A0A183IQP5_9BILA</name>
<organism evidence="11">
    <name type="scientific">Soboliphyme baturini</name>
    <dbReference type="NCBI Taxonomy" id="241478"/>
    <lineage>
        <taxon>Eukaryota</taxon>
        <taxon>Metazoa</taxon>
        <taxon>Ecdysozoa</taxon>
        <taxon>Nematoda</taxon>
        <taxon>Enoplea</taxon>
        <taxon>Dorylaimia</taxon>
        <taxon>Dioctophymatida</taxon>
        <taxon>Dioctophymatoidea</taxon>
        <taxon>Soboliphymatidae</taxon>
        <taxon>Soboliphyme</taxon>
    </lineage>
</organism>
<dbReference type="EMBL" id="UZAM01009364">
    <property type="protein sequence ID" value="VDP08729.1"/>
    <property type="molecule type" value="Genomic_DNA"/>
</dbReference>
<feature type="domain" description="THIF-type NAD/FAD binding fold" evidence="8">
    <location>
        <begin position="151"/>
        <end position="283"/>
    </location>
</feature>
<evidence type="ECO:0000313" key="9">
    <source>
        <dbReference type="EMBL" id="VDP08729.1"/>
    </source>
</evidence>
<dbReference type="PANTHER" id="PTHR10953">
    <property type="entry name" value="UBIQUITIN-ACTIVATING ENZYME E1"/>
    <property type="match status" value="1"/>
</dbReference>
<comment type="similarity">
    <text evidence="1">Belongs to the ubiquitin-activating E1 family. UBA5 subfamily.</text>
</comment>
<keyword evidence="5" id="KW-0833">Ubl conjugation pathway</keyword>
<evidence type="ECO:0000256" key="5">
    <source>
        <dbReference type="ARBA" id="ARBA00022786"/>
    </source>
</evidence>
<reference evidence="9 10" key="2">
    <citation type="submission" date="2018-11" db="EMBL/GenBank/DDBJ databases">
        <authorList>
            <consortium name="Pathogen Informatics"/>
        </authorList>
    </citation>
    <scope>NUCLEOTIDE SEQUENCE [LARGE SCALE GENOMIC DNA]</scope>
</reference>
<protein>
    <recommendedName>
        <fullName evidence="2">Ubiquitin-like modifier-activating enzyme 5</fullName>
    </recommendedName>
</protein>
<dbReference type="GO" id="GO:0005524">
    <property type="term" value="F:ATP binding"/>
    <property type="evidence" value="ECO:0007669"/>
    <property type="project" value="UniProtKB-KW"/>
</dbReference>
<dbReference type="SUPFAM" id="SSF69572">
    <property type="entry name" value="Activating enzymes of the ubiquitin-like proteins"/>
    <property type="match status" value="2"/>
</dbReference>
<dbReference type="AlphaFoldDB" id="A0A183IQP5"/>
<dbReference type="InterPro" id="IPR035985">
    <property type="entry name" value="Ubiquitin-activating_enz"/>
</dbReference>
<dbReference type="Gene3D" id="3.40.50.720">
    <property type="entry name" value="NAD(P)-binding Rossmann-like Domain"/>
    <property type="match status" value="2"/>
</dbReference>
<dbReference type="GO" id="GO:0005829">
    <property type="term" value="C:cytosol"/>
    <property type="evidence" value="ECO:0007669"/>
    <property type="project" value="TreeGrafter"/>
</dbReference>
<gene>
    <name evidence="9" type="ORF">SBAD_LOCUS5942</name>
</gene>
<evidence type="ECO:0000259" key="8">
    <source>
        <dbReference type="Pfam" id="PF00899"/>
    </source>
</evidence>
<dbReference type="InterPro" id="IPR000594">
    <property type="entry name" value="ThiF_NAD_FAD-bd"/>
</dbReference>
<sequence>MKVLPFSRLMALKRLGIVKNYEQIRTYSIVIVGIGGVGSVVAEMLTRCGIGKEVVRCQRVESRVELLGPTSRSDLALPEGYGQTFSRESFLLCGRGHVLVDVVFRTLNVASSPSSSSVFVSCTKCVDPEYEGASAAFDCILMIFLVINTAADITELILFDYDKVEMANMNRLFFQPYQAGLTKVEAAKVTLNSINPDVEIEVQSYNITTLKNYEKFTHRIKYGSLSNGQVDLVLSCVDNYEARMTINTACNELNQRWFESGVSENAISGHIQFIIPGRTACFLVRLTISCFVVGAFYTVSA</sequence>
<dbReference type="OrthoDB" id="206053at2759"/>
<dbReference type="Pfam" id="PF00899">
    <property type="entry name" value="ThiF"/>
    <property type="match status" value="2"/>
</dbReference>
<evidence type="ECO:0000313" key="10">
    <source>
        <dbReference type="Proteomes" id="UP000270296"/>
    </source>
</evidence>
<feature type="domain" description="THIF-type NAD/FAD binding fold" evidence="8">
    <location>
        <begin position="7"/>
        <end position="52"/>
    </location>
</feature>
<evidence type="ECO:0000256" key="6">
    <source>
        <dbReference type="ARBA" id="ARBA00022833"/>
    </source>
</evidence>
<keyword evidence="7" id="KW-0067">ATP-binding</keyword>
<evidence type="ECO:0000313" key="11">
    <source>
        <dbReference type="WBParaSite" id="SBAD_0000617701-mRNA-1"/>
    </source>
</evidence>
<reference evidence="11" key="1">
    <citation type="submission" date="2016-06" db="UniProtKB">
        <authorList>
            <consortium name="WormBaseParasite"/>
        </authorList>
    </citation>
    <scope>IDENTIFICATION</scope>
</reference>
<evidence type="ECO:0000256" key="7">
    <source>
        <dbReference type="ARBA" id="ARBA00022840"/>
    </source>
</evidence>
<dbReference type="GO" id="GO:0046872">
    <property type="term" value="F:metal ion binding"/>
    <property type="evidence" value="ECO:0007669"/>
    <property type="project" value="UniProtKB-KW"/>
</dbReference>
<evidence type="ECO:0000256" key="2">
    <source>
        <dbReference type="ARBA" id="ARBA00016279"/>
    </source>
</evidence>
<keyword evidence="6" id="KW-0862">Zinc</keyword>
<dbReference type="InterPro" id="IPR045886">
    <property type="entry name" value="ThiF/MoeB/HesA"/>
</dbReference>
<dbReference type="WBParaSite" id="SBAD_0000617701-mRNA-1">
    <property type="protein sequence ID" value="SBAD_0000617701-mRNA-1"/>
    <property type="gene ID" value="SBAD_0000617701"/>
</dbReference>
<keyword evidence="4" id="KW-0547">Nucleotide-binding</keyword>
<proteinExistence type="inferred from homology"/>
<dbReference type="GO" id="GO:0071569">
    <property type="term" value="P:protein ufmylation"/>
    <property type="evidence" value="ECO:0007669"/>
    <property type="project" value="TreeGrafter"/>
</dbReference>
<evidence type="ECO:0000256" key="4">
    <source>
        <dbReference type="ARBA" id="ARBA00022741"/>
    </source>
</evidence>
<evidence type="ECO:0000256" key="1">
    <source>
        <dbReference type="ARBA" id="ARBA00005339"/>
    </source>
</evidence>
<accession>A0A183IQP5</accession>